<dbReference type="AlphaFoldDB" id="A0A0K2VHG4"/>
<accession>A0A0K2VHG4</accession>
<sequence length="64" mass="7100">THLFCCKTLFDSFLARYIPDAKPLDRPKGPSSTHRGSQSHCQPAQRRQDRGLDSAADARPSTTT</sequence>
<organism evidence="2">
    <name type="scientific">Lepeophtheirus salmonis</name>
    <name type="common">Salmon louse</name>
    <name type="synonym">Caligus salmonis</name>
    <dbReference type="NCBI Taxonomy" id="72036"/>
    <lineage>
        <taxon>Eukaryota</taxon>
        <taxon>Metazoa</taxon>
        <taxon>Ecdysozoa</taxon>
        <taxon>Arthropoda</taxon>
        <taxon>Crustacea</taxon>
        <taxon>Multicrustacea</taxon>
        <taxon>Hexanauplia</taxon>
        <taxon>Copepoda</taxon>
        <taxon>Siphonostomatoida</taxon>
        <taxon>Caligidae</taxon>
        <taxon>Lepeophtheirus</taxon>
    </lineage>
</organism>
<protein>
    <submittedName>
        <fullName evidence="2">Uncharacterized protein</fullName>
    </submittedName>
</protein>
<feature type="compositionally biased region" description="Polar residues" evidence="1">
    <location>
        <begin position="30"/>
        <end position="42"/>
    </location>
</feature>
<evidence type="ECO:0000313" key="2">
    <source>
        <dbReference type="EMBL" id="CDW49859.1"/>
    </source>
</evidence>
<reference evidence="2" key="1">
    <citation type="submission" date="2014-05" db="EMBL/GenBank/DDBJ databases">
        <authorList>
            <person name="Chronopoulou M."/>
        </authorList>
    </citation>
    <scope>NUCLEOTIDE SEQUENCE</scope>
    <source>
        <tissue evidence="2">Whole organism</tissue>
    </source>
</reference>
<evidence type="ECO:0000256" key="1">
    <source>
        <dbReference type="SAM" id="MobiDB-lite"/>
    </source>
</evidence>
<dbReference type="EMBL" id="HACA01032498">
    <property type="protein sequence ID" value="CDW49859.1"/>
    <property type="molecule type" value="Transcribed_RNA"/>
</dbReference>
<proteinExistence type="predicted"/>
<feature type="non-terminal residue" evidence="2">
    <location>
        <position position="1"/>
    </location>
</feature>
<name>A0A0K2VHG4_LEPSM</name>
<feature type="region of interest" description="Disordered" evidence="1">
    <location>
        <begin position="20"/>
        <end position="64"/>
    </location>
</feature>